<dbReference type="CDD" id="cd00060">
    <property type="entry name" value="FHA"/>
    <property type="match status" value="1"/>
</dbReference>
<sequence length="296" mass="33306">MTEGRYALKVAKDNHEKTFVLKDNFTIGRDEEMDLYIEDTSVSGQHAAIYITGNEVIVEDFGSTNGTFVNGKRVQKKHELRNKDSVAFGNFKCTFVDTKVQQIKKYITVCSSVGHTKEHNIKIAITDKKLSLEEITKAQTSSEATEKNDFKIIPVCPSCVYSPGYINANVLKNIFSTRIFVTPLSRRVREISLLFQRENIVVQKLTMRLNHSKFYAKKLIMFALIVPLVCFLLDGVAFKTQGLSFITALILSVIHGLGGFTVVGILAGIVLTIFGLIMNARSQVIDLYYKELEFEL</sequence>
<dbReference type="Gene3D" id="2.60.200.20">
    <property type="match status" value="1"/>
</dbReference>
<dbReference type="KEGG" id="uam:UABAM_02688"/>
<evidence type="ECO:0000313" key="3">
    <source>
        <dbReference type="EMBL" id="BBM84329.1"/>
    </source>
</evidence>
<dbReference type="SUPFAM" id="SSF49879">
    <property type="entry name" value="SMAD/FHA domain"/>
    <property type="match status" value="1"/>
</dbReference>
<dbReference type="InterPro" id="IPR008984">
    <property type="entry name" value="SMAD_FHA_dom_sf"/>
</dbReference>
<feature type="domain" description="FHA" evidence="2">
    <location>
        <begin position="25"/>
        <end position="74"/>
    </location>
</feature>
<dbReference type="SMART" id="SM00240">
    <property type="entry name" value="FHA"/>
    <property type="match status" value="1"/>
</dbReference>
<dbReference type="InterPro" id="IPR000253">
    <property type="entry name" value="FHA_dom"/>
</dbReference>
<organism evidence="3 4">
    <name type="scientific">Uabimicrobium amorphum</name>
    <dbReference type="NCBI Taxonomy" id="2596890"/>
    <lineage>
        <taxon>Bacteria</taxon>
        <taxon>Pseudomonadati</taxon>
        <taxon>Planctomycetota</taxon>
        <taxon>Candidatus Uabimicrobiia</taxon>
        <taxon>Candidatus Uabimicrobiales</taxon>
        <taxon>Candidatus Uabimicrobiaceae</taxon>
        <taxon>Candidatus Uabimicrobium</taxon>
    </lineage>
</organism>
<evidence type="ECO:0000256" key="1">
    <source>
        <dbReference type="SAM" id="Phobius"/>
    </source>
</evidence>
<dbReference type="InterPro" id="IPR050923">
    <property type="entry name" value="Cell_Proc_Reg/RNA_Proc"/>
</dbReference>
<keyword evidence="4" id="KW-1185">Reference proteome</keyword>
<dbReference type="PROSITE" id="PS50006">
    <property type="entry name" value="FHA_DOMAIN"/>
    <property type="match status" value="1"/>
</dbReference>
<name>A0A5S9ILZ9_UABAM</name>
<keyword evidence="1" id="KW-0812">Transmembrane</keyword>
<dbReference type="Pfam" id="PF00498">
    <property type="entry name" value="FHA"/>
    <property type="match status" value="1"/>
</dbReference>
<reference evidence="3 4" key="1">
    <citation type="submission" date="2019-08" db="EMBL/GenBank/DDBJ databases">
        <title>Complete genome sequence of Candidatus Uab amorphum.</title>
        <authorList>
            <person name="Shiratori T."/>
            <person name="Suzuki S."/>
            <person name="Kakizawa Y."/>
            <person name="Ishida K."/>
        </authorList>
    </citation>
    <scope>NUCLEOTIDE SEQUENCE [LARGE SCALE GENOMIC DNA]</scope>
    <source>
        <strain evidence="3 4">SRT547</strain>
    </source>
</reference>
<evidence type="ECO:0000259" key="2">
    <source>
        <dbReference type="PROSITE" id="PS50006"/>
    </source>
</evidence>
<proteinExistence type="predicted"/>
<accession>A0A5S9ILZ9</accession>
<dbReference type="RefSeq" id="WP_151968489.1">
    <property type="nucleotide sequence ID" value="NZ_AP019860.1"/>
</dbReference>
<evidence type="ECO:0000313" key="4">
    <source>
        <dbReference type="Proteomes" id="UP000326354"/>
    </source>
</evidence>
<keyword evidence="1" id="KW-0472">Membrane</keyword>
<gene>
    <name evidence="3" type="ORF">UABAM_02688</name>
</gene>
<dbReference type="EMBL" id="AP019860">
    <property type="protein sequence ID" value="BBM84329.1"/>
    <property type="molecule type" value="Genomic_DNA"/>
</dbReference>
<dbReference type="PANTHER" id="PTHR23308">
    <property type="entry name" value="NUCLEAR INHIBITOR OF PROTEIN PHOSPHATASE-1"/>
    <property type="match status" value="1"/>
</dbReference>
<keyword evidence="1" id="KW-1133">Transmembrane helix</keyword>
<feature type="transmembrane region" description="Helical" evidence="1">
    <location>
        <begin position="219"/>
        <end position="238"/>
    </location>
</feature>
<protein>
    <submittedName>
        <fullName evidence="3">Phosphopeptide-binding protein</fullName>
    </submittedName>
</protein>
<feature type="transmembrane region" description="Helical" evidence="1">
    <location>
        <begin position="244"/>
        <end position="277"/>
    </location>
</feature>
<dbReference type="AlphaFoldDB" id="A0A5S9ILZ9"/>
<dbReference type="OrthoDB" id="277679at2"/>
<dbReference type="Proteomes" id="UP000326354">
    <property type="component" value="Chromosome"/>
</dbReference>